<dbReference type="InterPro" id="IPR029063">
    <property type="entry name" value="SAM-dependent_MTases_sf"/>
</dbReference>
<gene>
    <name evidence="1" type="ORF">BCR34DRAFT_495689</name>
</gene>
<evidence type="ECO:0000313" key="1">
    <source>
        <dbReference type="EMBL" id="ORX98955.1"/>
    </source>
</evidence>
<protein>
    <recommendedName>
        <fullName evidence="3">S-adenosyl-L-methionine-dependent methyltransferase</fullName>
    </recommendedName>
</protein>
<keyword evidence="2" id="KW-1185">Reference proteome</keyword>
<name>A0A1Y1YLT3_9PLEO</name>
<dbReference type="EMBL" id="MCFA01000206">
    <property type="protein sequence ID" value="ORX98955.1"/>
    <property type="molecule type" value="Genomic_DNA"/>
</dbReference>
<comment type="caution">
    <text evidence="1">The sequence shown here is derived from an EMBL/GenBank/DDBJ whole genome shotgun (WGS) entry which is preliminary data.</text>
</comment>
<dbReference type="Proteomes" id="UP000193144">
    <property type="component" value="Unassembled WGS sequence"/>
</dbReference>
<organism evidence="1 2">
    <name type="scientific">Clohesyomyces aquaticus</name>
    <dbReference type="NCBI Taxonomy" id="1231657"/>
    <lineage>
        <taxon>Eukaryota</taxon>
        <taxon>Fungi</taxon>
        <taxon>Dikarya</taxon>
        <taxon>Ascomycota</taxon>
        <taxon>Pezizomycotina</taxon>
        <taxon>Dothideomycetes</taxon>
        <taxon>Pleosporomycetidae</taxon>
        <taxon>Pleosporales</taxon>
        <taxon>Lindgomycetaceae</taxon>
        <taxon>Clohesyomyces</taxon>
    </lineage>
</organism>
<evidence type="ECO:0000313" key="2">
    <source>
        <dbReference type="Proteomes" id="UP000193144"/>
    </source>
</evidence>
<dbReference type="SUPFAM" id="SSF53335">
    <property type="entry name" value="S-adenosyl-L-methionine-dependent methyltransferases"/>
    <property type="match status" value="1"/>
</dbReference>
<dbReference type="AlphaFoldDB" id="A0A1Y1YLT3"/>
<evidence type="ECO:0008006" key="3">
    <source>
        <dbReference type="Google" id="ProtNLM"/>
    </source>
</evidence>
<accession>A0A1Y1YLT3</accession>
<dbReference type="OrthoDB" id="184880at2759"/>
<dbReference type="STRING" id="1231657.A0A1Y1YLT3"/>
<dbReference type="Gene3D" id="3.40.50.150">
    <property type="entry name" value="Vaccinia Virus protein VP39"/>
    <property type="match status" value="1"/>
</dbReference>
<sequence length="304" mass="34610">MSATDVHPSVSVNGASNPFVGTEGIYLLPHHIKEIERLRTQHKLILSSTGNTLITAPISNKKARVLHSGAADGTWLLDVERLYAQHEWSLHGIDIGSALFPPKSGRYAALDLHELDARSPAPSSLQWEGTFDLIHQRLLIWGIQKREWRKVLTNHLSLLKPGGWIELVEGQWIDRDEPFDAAWYPNLARQTKLQKWSTDTFGMDIWIADKLEDELKEIGYENVKKTQHELGYGAKAKTMEWKIASTSLWVDTFRSFSERWPEGGIPEVAETREHFHQFLDALKNEISEVGYAPKLNYIVGQKPE</sequence>
<proteinExistence type="predicted"/>
<reference evidence="1 2" key="1">
    <citation type="submission" date="2016-07" db="EMBL/GenBank/DDBJ databases">
        <title>Pervasive Adenine N6-methylation of Active Genes in Fungi.</title>
        <authorList>
            <consortium name="DOE Joint Genome Institute"/>
            <person name="Mondo S.J."/>
            <person name="Dannebaum R.O."/>
            <person name="Kuo R.C."/>
            <person name="Labutti K."/>
            <person name="Haridas S."/>
            <person name="Kuo A."/>
            <person name="Salamov A."/>
            <person name="Ahrendt S.R."/>
            <person name="Lipzen A."/>
            <person name="Sullivan W."/>
            <person name="Andreopoulos W.B."/>
            <person name="Clum A."/>
            <person name="Lindquist E."/>
            <person name="Daum C."/>
            <person name="Ramamoorthy G.K."/>
            <person name="Gryganskyi A."/>
            <person name="Culley D."/>
            <person name="Magnuson J.K."/>
            <person name="James T.Y."/>
            <person name="O'Malley M.A."/>
            <person name="Stajich J.E."/>
            <person name="Spatafora J.W."/>
            <person name="Visel A."/>
            <person name="Grigoriev I.V."/>
        </authorList>
    </citation>
    <scope>NUCLEOTIDE SEQUENCE [LARGE SCALE GENOMIC DNA]</scope>
    <source>
        <strain evidence="1 2">CBS 115471</strain>
    </source>
</reference>
<dbReference type="Pfam" id="PF13489">
    <property type="entry name" value="Methyltransf_23"/>
    <property type="match status" value="1"/>
</dbReference>